<dbReference type="EMBL" id="JADJMS010000015">
    <property type="protein sequence ID" value="MBK7415009.1"/>
    <property type="molecule type" value="Genomic_DNA"/>
</dbReference>
<comment type="caution">
    <text evidence="1">The sequence shown here is derived from an EMBL/GenBank/DDBJ whole genome shotgun (WGS) entry which is preliminary data.</text>
</comment>
<dbReference type="InterPro" id="IPR005358">
    <property type="entry name" value="Puta_zinc/iron-chelating_dom"/>
</dbReference>
<dbReference type="Proteomes" id="UP000739411">
    <property type="component" value="Unassembled WGS sequence"/>
</dbReference>
<reference evidence="1 2" key="1">
    <citation type="submission" date="2020-10" db="EMBL/GenBank/DDBJ databases">
        <title>Connecting structure to function with the recovery of over 1000 high-quality activated sludge metagenome-assembled genomes encoding full-length rRNA genes using long-read sequencing.</title>
        <authorList>
            <person name="Singleton C.M."/>
            <person name="Petriglieri F."/>
            <person name="Kristensen J.M."/>
            <person name="Kirkegaard R.H."/>
            <person name="Michaelsen T.Y."/>
            <person name="Andersen M.H."/>
            <person name="Karst S.M."/>
            <person name="Dueholm M.S."/>
            <person name="Nielsen P.H."/>
            <person name="Albertsen M."/>
        </authorList>
    </citation>
    <scope>NUCLEOTIDE SEQUENCE [LARGE SCALE GENOMIC DNA]</scope>
    <source>
        <strain evidence="1">EsbW_18-Q3-R4-48_BATAC.463</strain>
    </source>
</reference>
<dbReference type="Pfam" id="PF03692">
    <property type="entry name" value="CxxCxxCC"/>
    <property type="match status" value="1"/>
</dbReference>
<dbReference type="AlphaFoldDB" id="A0A935MSW4"/>
<evidence type="ECO:0000313" key="1">
    <source>
        <dbReference type="EMBL" id="MBK7415009.1"/>
    </source>
</evidence>
<name>A0A935MSW4_9RHOO</name>
<sequence>MSKLFELHRAIDARVDNIRDNRPDWLCGKGCDNCCRRLAEVPQLTAAEWDLLRRGLGTLPADRLHEISRDMAALSSQSARPLVCPLLEESSGACPVYLQRPIACRTYGFYAQRELGLYCHEIETQVSNGVLADVVWGNHDAIDQQLKVLGESKPLTEWFLSWEHNEQIQKAKQQ</sequence>
<proteinExistence type="predicted"/>
<accession>A0A935MSW4</accession>
<organism evidence="1 2">
    <name type="scientific">Candidatus Dechloromonas phosphorivorans</name>
    <dbReference type="NCBI Taxonomy" id="2899244"/>
    <lineage>
        <taxon>Bacteria</taxon>
        <taxon>Pseudomonadati</taxon>
        <taxon>Pseudomonadota</taxon>
        <taxon>Betaproteobacteria</taxon>
        <taxon>Rhodocyclales</taxon>
        <taxon>Azonexaceae</taxon>
        <taxon>Dechloromonas</taxon>
    </lineage>
</organism>
<gene>
    <name evidence="1" type="ORF">IPJ38_07695</name>
</gene>
<evidence type="ECO:0000313" key="2">
    <source>
        <dbReference type="Proteomes" id="UP000739411"/>
    </source>
</evidence>
<protein>
    <submittedName>
        <fullName evidence="1">YkgJ family cysteine cluster protein</fullName>
    </submittedName>
</protein>